<dbReference type="SUPFAM" id="SSF52540">
    <property type="entry name" value="P-loop containing nucleoside triphosphate hydrolases"/>
    <property type="match status" value="1"/>
</dbReference>
<evidence type="ECO:0000313" key="3">
    <source>
        <dbReference type="Proteomes" id="UP001200430"/>
    </source>
</evidence>
<proteinExistence type="predicted"/>
<dbReference type="PANTHER" id="PTHR22674:SF6">
    <property type="entry name" value="NTPASE KAP FAMILY P-LOOP DOMAIN-CONTAINING PROTEIN 1"/>
    <property type="match status" value="1"/>
</dbReference>
<evidence type="ECO:0000259" key="1">
    <source>
        <dbReference type="Pfam" id="PF07693"/>
    </source>
</evidence>
<dbReference type="RefSeq" id="WP_236099315.1">
    <property type="nucleotide sequence ID" value="NZ_JAKGUD010000006.1"/>
</dbReference>
<dbReference type="Proteomes" id="UP001200430">
    <property type="component" value="Unassembled WGS sequence"/>
</dbReference>
<name>A0ABS9ER22_9BACT</name>
<dbReference type="InterPro" id="IPR052754">
    <property type="entry name" value="NTPase_KAP_P-loop"/>
</dbReference>
<dbReference type="InterPro" id="IPR027417">
    <property type="entry name" value="P-loop_NTPase"/>
</dbReference>
<gene>
    <name evidence="2" type="ORF">L2W38_07165</name>
</gene>
<comment type="caution">
    <text evidence="2">The sequence shown here is derived from an EMBL/GenBank/DDBJ whole genome shotgun (WGS) entry which is preliminary data.</text>
</comment>
<dbReference type="EMBL" id="JAKGUD010000006">
    <property type="protein sequence ID" value="MCF4142592.1"/>
    <property type="molecule type" value="Genomic_DNA"/>
</dbReference>
<dbReference type="InterPro" id="IPR011646">
    <property type="entry name" value="KAP_P-loop"/>
</dbReference>
<dbReference type="PANTHER" id="PTHR22674">
    <property type="entry name" value="NTPASE, KAP FAMILY P-LOOP DOMAIN-CONTAINING 1"/>
    <property type="match status" value="1"/>
</dbReference>
<protein>
    <submittedName>
        <fullName evidence="2">KAP family NTPase</fullName>
    </submittedName>
</protein>
<dbReference type="Gene3D" id="3.40.50.300">
    <property type="entry name" value="P-loop containing nucleotide triphosphate hydrolases"/>
    <property type="match status" value="1"/>
</dbReference>
<accession>A0ABS9ER22</accession>
<reference evidence="2 3" key="1">
    <citation type="submission" date="2022-01" db="EMBL/GenBank/DDBJ databases">
        <title>Dethiosulfovibrio faecalis sp. nov., a novel proteolytic, non-sulfur-reducing bacterium isolated from a marine aquaculture solid waste bioreactor.</title>
        <authorList>
            <person name="Grabowski S."/>
            <person name="Apolinario E."/>
            <person name="Schneider N."/>
            <person name="Marshall C.W."/>
            <person name="Sowers K.R."/>
        </authorList>
    </citation>
    <scope>NUCLEOTIDE SEQUENCE [LARGE SCALE GENOMIC DNA]</scope>
    <source>
        <strain evidence="2 3">DSM 12537</strain>
    </source>
</reference>
<dbReference type="Pfam" id="PF07693">
    <property type="entry name" value="KAP_NTPase"/>
    <property type="match status" value="1"/>
</dbReference>
<keyword evidence="3" id="KW-1185">Reference proteome</keyword>
<sequence>MGVDETEDLVKIKLDNPIEKAEEDVLERDDMAKLFVERIVELDVSKGAVVGVLGPWGCGKTSFLNLMKQHLKELGIKNIEFNPWMFSDTDQLVGTFFAEISAQLKSRLGLPDIGKFFERYGRPLSHIVGWLPFGPSIGPVEKLLKSVVEIFGVIAKECPDESMTARREKVEEALKKLDRPIVVVLDDIDRLTTREIRDIFKLVRLTASFSNIIYVLAFDRDRVEKALEEDGLPGRDYLEKIVQVNVDLPTMPSRLLEREFSRELSDVLSKIDDQDEVWPDVSVEIIWPLINNIRDVRRYVAAVRFTLCNLNGQVAIADVLALEAVRVFLPHVFAELPKSIDGLSYSCEKSNEELKNQVYSLIRVASEEPLDERRIDQLSGEVLSVPMSVVISMIKRLFPMAVRFIGGAEYDRDFEPQWSQDRRVAHGLFLRLYLERIVGEELMSIMDAESALLRMKAPDAFEDFLRSIPPERLAEVIGRLGDLEERFRPECVETGILGLFNVLPLIPERRRSSADVGPDWTVRGVISKLLRSFSNSEELAKMVGSVLSKLRGLYSRGVLLSIAKDIENMPEEALDKFEKDWRQDVRQTDVESLIKERELLNVLLRVKRMADPSEPPFDVPDLPSVTLSVLKSAKVEELGQHYGSRAVLREVTLCWDKLKELYGNDEVLQERLEALKADNPKDVDDLMTLVDRYLDNSPADKR</sequence>
<feature type="domain" description="KAP NTPase" evidence="1">
    <location>
        <begin position="28"/>
        <end position="306"/>
    </location>
</feature>
<organism evidence="2 3">
    <name type="scientific">Dethiosulfovibrio marinus</name>
    <dbReference type="NCBI Taxonomy" id="133532"/>
    <lineage>
        <taxon>Bacteria</taxon>
        <taxon>Thermotogati</taxon>
        <taxon>Synergistota</taxon>
        <taxon>Synergistia</taxon>
        <taxon>Synergistales</taxon>
        <taxon>Dethiosulfovibrionaceae</taxon>
        <taxon>Dethiosulfovibrio</taxon>
    </lineage>
</organism>
<evidence type="ECO:0000313" key="2">
    <source>
        <dbReference type="EMBL" id="MCF4142592.1"/>
    </source>
</evidence>